<evidence type="ECO:0000256" key="2">
    <source>
        <dbReference type="ARBA" id="ARBA00038332"/>
    </source>
</evidence>
<dbReference type="Pfam" id="PF22956">
    <property type="entry name" value="VPS15-like_hel"/>
    <property type="match status" value="1"/>
</dbReference>
<name>A0ABP1QTQ6_9HEXA</name>
<evidence type="ECO:0000259" key="7">
    <source>
        <dbReference type="Pfam" id="PF22956"/>
    </source>
</evidence>
<feature type="signal peptide" evidence="5">
    <location>
        <begin position="1"/>
        <end position="27"/>
    </location>
</feature>
<feature type="repeat" description="HEAT" evidence="3">
    <location>
        <begin position="1077"/>
        <end position="1112"/>
    </location>
</feature>
<feature type="repeat" description="HEAT" evidence="3">
    <location>
        <begin position="1230"/>
        <end position="1268"/>
    </location>
</feature>
<dbReference type="SUPFAM" id="SSF48371">
    <property type="entry name" value="ARM repeat"/>
    <property type="match status" value="1"/>
</dbReference>
<feature type="repeat" description="HEAT" evidence="3">
    <location>
        <begin position="995"/>
        <end position="1032"/>
    </location>
</feature>
<sequence>MGRDFVRLPIFWTTMLIFIHINSKCEARRKLNLKDILLQTGAEDIDPSKYITGFNTCIIRLINFRHSNILPVQTLPIIVVKDLMIPTKNEFGWGYHYTFTEATQPVHTNFSRRINCLVNLYLFPPANIQYQSLLVSGMETIFNRKSIFEFVTHHSMPQLLASQVYSLVLTDIQHKRLYEFFRNWNIAIRFTRRVPNNGLNYPGQIVKSFVIYVNPRFQSPKMYVICTACEGDITQNSLHNQFYFRAIQVPENAILKWSFSSPSNFSEIWLNLTMQQISKTWWIQDSDLEGILLYVPDRILQAAAALKPAQYHDGLSIDAVLLKVVHPNVSSTYKGKDPRNGADVWDEGASSAPQVPAVNFNMIGETKMLYLIASEDYFGFTTCDGAKGHEGMSVRGFISSYTWPSWVAIAICILAEVAIGIFICKDITRLEEKVNFAVFTIATLLGQSGNMMVNPMKIPALYWTLSMWILMGVVLTNAYLGKNITDLTAPPKFLLLETFSELLERNFTIYGDIKADCRNGRFWMWDPPKLCLTFPFIERKNSSKEYISNLYDVIRIPEAYLKREGYEAEKDILGCNKTAFASWMKLVEPMERILRRERFGTYVAKGRDRNMKVQKGWIIESWVNPLWERRLKTVLESGIIQFWKGVKHQYEIFSDRNANVVQKQRLGHVTHNGMNFLPLYYFLLIFQAINLVLLCVEILTGKEVFNQELVMATTETCGDESLYPIAVLIDELRNEDVQLRLNSIKKLSTIALALGVDRTRSELIPFLADTIYDEDEVLLALAEQLGNFTPLVGGPEFVHCLLAPLESLATVEETVVRDKAVESLRTISAQHSVADLEAHFVPLVKRLASGDWFTSRTSACGLFSVCYPRVSATIRSDLRSHFRSLCQDDTPMVRRAAASKLGELAKVVEPEYLKSDIIPMFVNLAQDEQDSVRLLAVEACVSIASLLPQDDTEQLLMPTLRQCAEDKSWRVRYMVADKFTDLQKAVGPEITKTDLVPAFQSLLKDCEAEVRAAAANKVKEFCQSLDPSVQEAVIMNSILPCVKELVADPNQHVKSALASVIMGLSPILGKNNTIEHLLPLFLSQLKDECPEVRLNIISNLDCVNEVIGIQQSLLPAIVELAEDTKWRVRLAIIEYMPLLAGQLGVEFFDEKLNALCMTWLVDHVFAIREAATLNLKKLVQKFGAEWAENTVIPKVVAMSRDPNYLHRMTCLFCINVLADVCGQDITLKHLLPTVTQMASDGVANVRFNVAKTLQKIGPVLDRSTMTALLAPVLEKLKDDQDVDVRYFANEAITVLSLNQ</sequence>
<feature type="chain" id="PRO_5046257012" description="HEAT repeat protein" evidence="5">
    <location>
        <begin position="28"/>
        <end position="1299"/>
    </location>
</feature>
<gene>
    <name evidence="8" type="ORF">ODALV1_LOCUS15069</name>
</gene>
<dbReference type="InterPro" id="IPR021133">
    <property type="entry name" value="HEAT_type_2"/>
</dbReference>
<feature type="repeat" description="HEAT" evidence="3">
    <location>
        <begin position="878"/>
        <end position="916"/>
    </location>
</feature>
<feature type="repeat" description="HEAT" evidence="3">
    <location>
        <begin position="1038"/>
        <end position="1076"/>
    </location>
</feature>
<protein>
    <recommendedName>
        <fullName evidence="10">HEAT repeat protein</fullName>
    </recommendedName>
</protein>
<feature type="domain" description="Phosphatase 2A Regulatory Subunit A helical" evidence="7">
    <location>
        <begin position="873"/>
        <end position="982"/>
    </location>
</feature>
<keyword evidence="9" id="KW-1185">Reference proteome</keyword>
<dbReference type="PROSITE" id="PS50077">
    <property type="entry name" value="HEAT_REPEAT"/>
    <property type="match status" value="10"/>
</dbReference>
<reference evidence="8 9" key="1">
    <citation type="submission" date="2024-08" db="EMBL/GenBank/DDBJ databases">
        <authorList>
            <person name="Cucini C."/>
            <person name="Frati F."/>
        </authorList>
    </citation>
    <scope>NUCLEOTIDE SEQUENCE [LARGE SCALE GENOMIC DNA]</scope>
</reference>
<evidence type="ECO:0000313" key="8">
    <source>
        <dbReference type="EMBL" id="CAL8111474.1"/>
    </source>
</evidence>
<keyword evidence="5" id="KW-0732">Signal</keyword>
<accession>A0ABP1QTQ6</accession>
<keyword evidence="4" id="KW-0472">Membrane</keyword>
<dbReference type="PANTHER" id="PTHR10648">
    <property type="entry name" value="SERINE/THREONINE-PROTEIN PHOSPHATASE PP2A 65 KDA REGULATORY SUBUNIT"/>
    <property type="match status" value="1"/>
</dbReference>
<evidence type="ECO:0008006" key="10">
    <source>
        <dbReference type="Google" id="ProtNLM"/>
    </source>
</evidence>
<dbReference type="Proteomes" id="UP001642540">
    <property type="component" value="Unassembled WGS sequence"/>
</dbReference>
<dbReference type="EMBL" id="CAXLJM020000046">
    <property type="protein sequence ID" value="CAL8111474.1"/>
    <property type="molecule type" value="Genomic_DNA"/>
</dbReference>
<feature type="repeat" description="HEAT" evidence="3">
    <location>
        <begin position="1113"/>
        <end position="1151"/>
    </location>
</feature>
<evidence type="ECO:0000256" key="3">
    <source>
        <dbReference type="PROSITE-ProRule" id="PRU00103"/>
    </source>
</evidence>
<dbReference type="InterPro" id="IPR054573">
    <property type="entry name" value="PP2A/SF3B1-like_HEAT"/>
</dbReference>
<evidence type="ECO:0000256" key="4">
    <source>
        <dbReference type="SAM" id="Phobius"/>
    </source>
</evidence>
<dbReference type="InterPro" id="IPR055231">
    <property type="entry name" value="2AA_helical"/>
</dbReference>
<keyword evidence="4" id="KW-1133">Transmembrane helix</keyword>
<feature type="repeat" description="HEAT" evidence="3">
    <location>
        <begin position="917"/>
        <end position="955"/>
    </location>
</feature>
<dbReference type="PANTHER" id="PTHR10648:SF4">
    <property type="entry name" value="PROTEIN PHOSPHATASE 2 (FORMERLY 2A), REGULATORY SUBUNIT A, BETA ISOFORM-RELATED"/>
    <property type="match status" value="1"/>
</dbReference>
<evidence type="ECO:0000256" key="1">
    <source>
        <dbReference type="ARBA" id="ARBA00022737"/>
    </source>
</evidence>
<evidence type="ECO:0000259" key="6">
    <source>
        <dbReference type="Pfam" id="PF22646"/>
    </source>
</evidence>
<feature type="domain" description="Phosphatase PP2A regulatory subunit A/Splicing factor 3B subunit 1-like HEAT repeat" evidence="6">
    <location>
        <begin position="988"/>
        <end position="1069"/>
    </location>
</feature>
<feature type="repeat" description="HEAT" evidence="3">
    <location>
        <begin position="1269"/>
        <end position="1299"/>
    </location>
</feature>
<evidence type="ECO:0000256" key="5">
    <source>
        <dbReference type="SAM" id="SignalP"/>
    </source>
</evidence>
<dbReference type="Pfam" id="PF22646">
    <property type="entry name" value="PPP2R1A-like_HEAT"/>
    <property type="match status" value="1"/>
</dbReference>
<keyword evidence="1" id="KW-0677">Repeat</keyword>
<comment type="similarity">
    <text evidence="2">Belongs to the phosphatase 2A regulatory subunit A family.</text>
</comment>
<proteinExistence type="inferred from homology"/>
<keyword evidence="4" id="KW-0812">Transmembrane</keyword>
<feature type="transmembrane region" description="Helical" evidence="4">
    <location>
        <begin position="403"/>
        <end position="424"/>
    </location>
</feature>
<feature type="transmembrane region" description="Helical" evidence="4">
    <location>
        <begin position="436"/>
        <end position="454"/>
    </location>
</feature>
<dbReference type="Gene3D" id="1.25.10.10">
    <property type="entry name" value="Leucine-rich Repeat Variant"/>
    <property type="match status" value="1"/>
</dbReference>
<dbReference type="InterPro" id="IPR051023">
    <property type="entry name" value="PP2A_Regulatory_Subunit_A"/>
</dbReference>
<dbReference type="InterPro" id="IPR011989">
    <property type="entry name" value="ARM-like"/>
</dbReference>
<organism evidence="8 9">
    <name type="scientific">Orchesella dallaii</name>
    <dbReference type="NCBI Taxonomy" id="48710"/>
    <lineage>
        <taxon>Eukaryota</taxon>
        <taxon>Metazoa</taxon>
        <taxon>Ecdysozoa</taxon>
        <taxon>Arthropoda</taxon>
        <taxon>Hexapoda</taxon>
        <taxon>Collembola</taxon>
        <taxon>Entomobryomorpha</taxon>
        <taxon>Entomobryoidea</taxon>
        <taxon>Orchesellidae</taxon>
        <taxon>Orchesellinae</taxon>
        <taxon>Orchesella</taxon>
    </lineage>
</organism>
<comment type="caution">
    <text evidence="8">The sequence shown here is derived from an EMBL/GenBank/DDBJ whole genome shotgun (WGS) entry which is preliminary data.</text>
</comment>
<dbReference type="Pfam" id="PF13646">
    <property type="entry name" value="HEAT_2"/>
    <property type="match status" value="1"/>
</dbReference>
<feature type="repeat" description="HEAT" evidence="3">
    <location>
        <begin position="956"/>
        <end position="994"/>
    </location>
</feature>
<feature type="repeat" description="HEAT" evidence="3">
    <location>
        <begin position="724"/>
        <end position="762"/>
    </location>
</feature>
<feature type="transmembrane region" description="Helical" evidence="4">
    <location>
        <begin position="679"/>
        <end position="699"/>
    </location>
</feature>
<dbReference type="InterPro" id="IPR016024">
    <property type="entry name" value="ARM-type_fold"/>
</dbReference>
<feature type="transmembrane region" description="Helical" evidence="4">
    <location>
        <begin position="460"/>
        <end position="480"/>
    </location>
</feature>
<evidence type="ECO:0000313" key="9">
    <source>
        <dbReference type="Proteomes" id="UP001642540"/>
    </source>
</evidence>